<dbReference type="Gramene" id="TraesCS5D03G0943500.1">
    <property type="protein sequence ID" value="TraesCS5D03G0943500.1.CDS"/>
    <property type="gene ID" value="TraesCS5D03G0943500"/>
</dbReference>
<organism evidence="2">
    <name type="scientific">Triticum aestivum</name>
    <name type="common">Wheat</name>
    <dbReference type="NCBI Taxonomy" id="4565"/>
    <lineage>
        <taxon>Eukaryota</taxon>
        <taxon>Viridiplantae</taxon>
        <taxon>Streptophyta</taxon>
        <taxon>Embryophyta</taxon>
        <taxon>Tracheophyta</taxon>
        <taxon>Spermatophyta</taxon>
        <taxon>Magnoliopsida</taxon>
        <taxon>Liliopsida</taxon>
        <taxon>Poales</taxon>
        <taxon>Poaceae</taxon>
        <taxon>BOP clade</taxon>
        <taxon>Pooideae</taxon>
        <taxon>Triticodae</taxon>
        <taxon>Triticeae</taxon>
        <taxon>Triticinae</taxon>
        <taxon>Triticum</taxon>
    </lineage>
</organism>
<evidence type="ECO:0000256" key="1">
    <source>
        <dbReference type="SAM" id="MobiDB-lite"/>
    </source>
</evidence>
<dbReference type="Gramene" id="TraesCS5D02G427700.1">
    <property type="protein sequence ID" value="TraesCS5D02G427700.1"/>
    <property type="gene ID" value="TraesCS5D02G427700"/>
</dbReference>
<name>A0A3B6MYT9_WHEAT</name>
<feature type="compositionally biased region" description="Low complexity" evidence="1">
    <location>
        <begin position="50"/>
        <end position="67"/>
    </location>
</feature>
<keyword evidence="3" id="KW-1185">Reference proteome</keyword>
<dbReference type="Proteomes" id="UP000019116">
    <property type="component" value="Chromosome 5D"/>
</dbReference>
<dbReference type="OrthoDB" id="10513380at2759"/>
<feature type="region of interest" description="Disordered" evidence="1">
    <location>
        <begin position="1"/>
        <end position="83"/>
    </location>
</feature>
<dbReference type="EnsemblPlants" id="TraesCS5D02G427700.1">
    <property type="protein sequence ID" value="TraesCS5D02G427700.1"/>
    <property type="gene ID" value="TraesCS5D02G427700"/>
</dbReference>
<proteinExistence type="predicted"/>
<dbReference type="AlphaFoldDB" id="A0A3B6MYT9"/>
<protein>
    <submittedName>
        <fullName evidence="2">Uncharacterized protein</fullName>
    </submittedName>
</protein>
<evidence type="ECO:0000313" key="3">
    <source>
        <dbReference type="Proteomes" id="UP000019116"/>
    </source>
</evidence>
<sequence length="111" mass="11446">MKAKAGSRTGDSLAAGGRMKAKAGSRTGDSLAAGGWMKAKARGEEEKGRQGPQQSQAPPRAPSSSSQGHLQEGVQREAPDAMQVPVIGKAGREKWKSQVMLLEGGSTQGTS</sequence>
<accession>A0A3B6MYT9</accession>
<reference evidence="2" key="1">
    <citation type="submission" date="2018-08" db="EMBL/GenBank/DDBJ databases">
        <authorList>
            <person name="Rossello M."/>
        </authorList>
    </citation>
    <scope>NUCLEOTIDE SEQUENCE [LARGE SCALE GENOMIC DNA]</scope>
    <source>
        <strain evidence="2">cv. Chinese Spring</strain>
    </source>
</reference>
<evidence type="ECO:0000313" key="2">
    <source>
        <dbReference type="EnsemblPlants" id="TraesCS5D02G427700.1"/>
    </source>
</evidence>
<reference evidence="2" key="2">
    <citation type="submission" date="2018-10" db="UniProtKB">
        <authorList>
            <consortium name="EnsemblPlants"/>
        </authorList>
    </citation>
    <scope>IDENTIFICATION</scope>
</reference>
<dbReference type="Gramene" id="TraesCLE_scaffold_108648_01G000200.1">
    <property type="protein sequence ID" value="TraesCLE_scaffold_108648_01G000200.1"/>
    <property type="gene ID" value="TraesCLE_scaffold_108648_01G000200"/>
</dbReference>
<dbReference type="Gramene" id="TraesWEE_scaffold_092284_01G000200.1">
    <property type="protein sequence ID" value="TraesWEE_scaffold_092284_01G000200.1"/>
    <property type="gene ID" value="TraesWEE_scaffold_092284_01G000200"/>
</dbReference>
<dbReference type="SMR" id="A0A3B6MYT9"/>
<dbReference type="Gramene" id="TraesCAD_scaffold_010411_01G000200.1">
    <property type="protein sequence ID" value="TraesCAD_scaffold_010411_01G000200.1"/>
    <property type="gene ID" value="TraesCAD_scaffold_010411_01G000200"/>
</dbReference>